<evidence type="ECO:0000313" key="1">
    <source>
        <dbReference type="EMBL" id="KAG5589913.1"/>
    </source>
</evidence>
<dbReference type="AlphaFoldDB" id="A0A9J5XNV9"/>
<organism evidence="1 2">
    <name type="scientific">Solanum commersonii</name>
    <name type="common">Commerson's wild potato</name>
    <name type="synonym">Commerson's nightshade</name>
    <dbReference type="NCBI Taxonomy" id="4109"/>
    <lineage>
        <taxon>Eukaryota</taxon>
        <taxon>Viridiplantae</taxon>
        <taxon>Streptophyta</taxon>
        <taxon>Embryophyta</taxon>
        <taxon>Tracheophyta</taxon>
        <taxon>Spermatophyta</taxon>
        <taxon>Magnoliopsida</taxon>
        <taxon>eudicotyledons</taxon>
        <taxon>Gunneridae</taxon>
        <taxon>Pentapetalae</taxon>
        <taxon>asterids</taxon>
        <taxon>lamiids</taxon>
        <taxon>Solanales</taxon>
        <taxon>Solanaceae</taxon>
        <taxon>Solanoideae</taxon>
        <taxon>Solaneae</taxon>
        <taxon>Solanum</taxon>
    </lineage>
</organism>
<name>A0A9J5XNV9_SOLCO</name>
<comment type="caution">
    <text evidence="1">The sequence shown here is derived from an EMBL/GenBank/DDBJ whole genome shotgun (WGS) entry which is preliminary data.</text>
</comment>
<keyword evidence="2" id="KW-1185">Reference proteome</keyword>
<evidence type="ECO:0008006" key="3">
    <source>
        <dbReference type="Google" id="ProtNLM"/>
    </source>
</evidence>
<dbReference type="Proteomes" id="UP000824120">
    <property type="component" value="Chromosome 8"/>
</dbReference>
<feature type="non-terminal residue" evidence="1">
    <location>
        <position position="1"/>
    </location>
</feature>
<dbReference type="PANTHER" id="PTHR33116">
    <property type="entry name" value="REVERSE TRANSCRIPTASE ZINC-BINDING DOMAIN-CONTAINING PROTEIN-RELATED-RELATED"/>
    <property type="match status" value="1"/>
</dbReference>
<dbReference type="EMBL" id="JACXVP010000008">
    <property type="protein sequence ID" value="KAG5589913.1"/>
    <property type="molecule type" value="Genomic_DNA"/>
</dbReference>
<accession>A0A9J5XNV9</accession>
<dbReference type="OrthoDB" id="1112049at2759"/>
<protein>
    <recommendedName>
        <fullName evidence="3">Reverse transcriptase</fullName>
    </recommendedName>
</protein>
<sequence length="217" mass="25285">SSYVLSHSTRGVKQGDHLSPALFIHEVIKKILSYGGKVVLIKNVLQSLHIYLLSSITPPKCVIHELHILFARFFWSSYEGERHKHWVAWTNMCFPREEGGLGFKSLFGVSKALFVKLWWSFRTKKSILMKKILPLGEVLIRIKNFITLVGVQIPGFQLKVFLHNWWKLDAPPKLKSILMALPPFIIWQLWKRRNALKHGEKMSFIRLWKKLIGRFGS</sequence>
<gene>
    <name evidence="1" type="ORF">H5410_040427</name>
</gene>
<dbReference type="PANTHER" id="PTHR33116:SF67">
    <property type="entry name" value="REVERSE TRANSCRIPTASE"/>
    <property type="match status" value="1"/>
</dbReference>
<reference evidence="1 2" key="1">
    <citation type="submission" date="2020-09" db="EMBL/GenBank/DDBJ databases">
        <title>De no assembly of potato wild relative species, Solanum commersonii.</title>
        <authorList>
            <person name="Cho K."/>
        </authorList>
    </citation>
    <scope>NUCLEOTIDE SEQUENCE [LARGE SCALE GENOMIC DNA]</scope>
    <source>
        <strain evidence="1">LZ3.2</strain>
        <tissue evidence="1">Leaf</tissue>
    </source>
</reference>
<proteinExistence type="predicted"/>
<evidence type="ECO:0000313" key="2">
    <source>
        <dbReference type="Proteomes" id="UP000824120"/>
    </source>
</evidence>